<keyword evidence="7" id="KW-0539">Nucleus</keyword>
<dbReference type="Pfam" id="PF01448">
    <property type="entry name" value="ELM2"/>
    <property type="match status" value="1"/>
</dbReference>
<dbReference type="FunFam" id="4.10.1240.50:FF:000002">
    <property type="entry name" value="REST corepressor isoform X1"/>
    <property type="match status" value="1"/>
</dbReference>
<feature type="domain" description="SANT" evidence="11">
    <location>
        <begin position="133"/>
        <end position="184"/>
    </location>
</feature>
<dbReference type="PANTHER" id="PTHR16089:SF28">
    <property type="entry name" value="REST COREPRESSOR"/>
    <property type="match status" value="1"/>
</dbReference>
<dbReference type="FunFam" id="1.20.58.1880:FF:000001">
    <property type="entry name" value="REST corepressor 1"/>
    <property type="match status" value="1"/>
</dbReference>
<protein>
    <recommendedName>
        <fullName evidence="14">REST corepressor</fullName>
    </recommendedName>
</protein>
<evidence type="ECO:0000259" key="10">
    <source>
        <dbReference type="PROSITE" id="PS51156"/>
    </source>
</evidence>
<dbReference type="Pfam" id="PF00249">
    <property type="entry name" value="Myb_DNA-binding"/>
    <property type="match status" value="2"/>
</dbReference>
<dbReference type="GO" id="GO:0006357">
    <property type="term" value="P:regulation of transcription by RNA polymerase II"/>
    <property type="evidence" value="ECO:0007669"/>
    <property type="project" value="TreeGrafter"/>
</dbReference>
<feature type="domain" description="SANT" evidence="11">
    <location>
        <begin position="372"/>
        <end position="423"/>
    </location>
</feature>
<dbReference type="InterPro" id="IPR051066">
    <property type="entry name" value="Trans_reg/Corepressor"/>
</dbReference>
<feature type="region of interest" description="Disordered" evidence="9">
    <location>
        <begin position="284"/>
        <end position="312"/>
    </location>
</feature>
<keyword evidence="13" id="KW-1185">Reference proteome</keyword>
<name>A0A913X452_EXADI</name>
<keyword evidence="3" id="KW-0677">Repeat</keyword>
<feature type="region of interest" description="Disordered" evidence="9">
    <location>
        <begin position="1"/>
        <end position="47"/>
    </location>
</feature>
<dbReference type="SMART" id="SM00717">
    <property type="entry name" value="SANT"/>
    <property type="match status" value="2"/>
</dbReference>
<keyword evidence="6" id="KW-0804">Transcription</keyword>
<dbReference type="PROSITE" id="PS51156">
    <property type="entry name" value="ELM2"/>
    <property type="match status" value="1"/>
</dbReference>
<feature type="compositionally biased region" description="Polar residues" evidence="9">
    <location>
        <begin position="529"/>
        <end position="540"/>
    </location>
</feature>
<evidence type="ECO:0000256" key="1">
    <source>
        <dbReference type="ARBA" id="ARBA00004123"/>
    </source>
</evidence>
<dbReference type="EnsemblMetazoa" id="XM_021043029.2">
    <property type="protein sequence ID" value="XP_020898688.1"/>
    <property type="gene ID" value="LOC110237440"/>
</dbReference>
<evidence type="ECO:0008006" key="14">
    <source>
        <dbReference type="Google" id="ProtNLM"/>
    </source>
</evidence>
<keyword evidence="5" id="KW-0175">Coiled coil</keyword>
<dbReference type="FunFam" id="1.10.10.60:FF:000033">
    <property type="entry name" value="REST corepressor 3"/>
    <property type="match status" value="1"/>
</dbReference>
<dbReference type="PROSITE" id="PS51293">
    <property type="entry name" value="SANT"/>
    <property type="match status" value="2"/>
</dbReference>
<evidence type="ECO:0000259" key="11">
    <source>
        <dbReference type="PROSITE" id="PS51293"/>
    </source>
</evidence>
<dbReference type="InterPro" id="IPR009057">
    <property type="entry name" value="Homeodomain-like_sf"/>
</dbReference>
<dbReference type="InterPro" id="IPR001005">
    <property type="entry name" value="SANT/Myb"/>
</dbReference>
<evidence type="ECO:0000256" key="8">
    <source>
        <dbReference type="ARBA" id="ARBA00038011"/>
    </source>
</evidence>
<dbReference type="InterPro" id="IPR049048">
    <property type="entry name" value="REST_helical"/>
</dbReference>
<dbReference type="KEGG" id="epa:110237440"/>
<dbReference type="Proteomes" id="UP000887567">
    <property type="component" value="Unplaced"/>
</dbReference>
<accession>A0A913X452</accession>
<dbReference type="PANTHER" id="PTHR16089">
    <property type="entry name" value="REST COREPRESSOR COREST PROTEIN-RELATED"/>
    <property type="match status" value="1"/>
</dbReference>
<dbReference type="InterPro" id="IPR017884">
    <property type="entry name" value="SANT_dom"/>
</dbReference>
<feature type="compositionally biased region" description="Low complexity" evidence="9">
    <location>
        <begin position="460"/>
        <end position="475"/>
    </location>
</feature>
<dbReference type="RefSeq" id="XP_020898688.1">
    <property type="nucleotide sequence ID" value="XM_021043029.2"/>
</dbReference>
<dbReference type="Gene3D" id="1.20.58.1880">
    <property type="match status" value="1"/>
</dbReference>
<dbReference type="CDD" id="cd00167">
    <property type="entry name" value="SANT"/>
    <property type="match status" value="1"/>
</dbReference>
<dbReference type="SUPFAM" id="SSF46689">
    <property type="entry name" value="Homeodomain-like"/>
    <property type="match status" value="2"/>
</dbReference>
<dbReference type="Gene3D" id="1.10.10.60">
    <property type="entry name" value="Homeodomain-like"/>
    <property type="match status" value="1"/>
</dbReference>
<dbReference type="Pfam" id="PF20878">
    <property type="entry name" value="REST_helical"/>
    <property type="match status" value="1"/>
</dbReference>
<dbReference type="OrthoDB" id="10064338at2759"/>
<evidence type="ECO:0000256" key="2">
    <source>
        <dbReference type="ARBA" id="ARBA00022491"/>
    </source>
</evidence>
<evidence type="ECO:0000256" key="6">
    <source>
        <dbReference type="ARBA" id="ARBA00023163"/>
    </source>
</evidence>
<keyword evidence="4" id="KW-0805">Transcription regulation</keyword>
<dbReference type="SMART" id="SM01189">
    <property type="entry name" value="ELM2"/>
    <property type="match status" value="1"/>
</dbReference>
<dbReference type="GO" id="GO:0003714">
    <property type="term" value="F:transcription corepressor activity"/>
    <property type="evidence" value="ECO:0007669"/>
    <property type="project" value="TreeGrafter"/>
</dbReference>
<feature type="region of interest" description="Disordered" evidence="9">
    <location>
        <begin position="433"/>
        <end position="540"/>
    </location>
</feature>
<keyword evidence="2" id="KW-0678">Repressor</keyword>
<evidence type="ECO:0000256" key="9">
    <source>
        <dbReference type="SAM" id="MobiDB-lite"/>
    </source>
</evidence>
<feature type="domain" description="ELM2" evidence="10">
    <location>
        <begin position="48"/>
        <end position="132"/>
    </location>
</feature>
<evidence type="ECO:0000313" key="13">
    <source>
        <dbReference type="Proteomes" id="UP000887567"/>
    </source>
</evidence>
<sequence length="540" mass="60792">MASNARSSMMGIKVENGKNGGETMEVQDKAQHVQGNDQNDSDEEYHEPGMRVGSEYQAVIPDLASDEQNDTDIKHNALLVWAPARNIPDAKLEEYLRIAKDKHGYNVEQALGMLFWHKHNVDKSLTDLSNFTPFPDEWSMEDKVLFEQAFGSHGKSFKRIQQMLPDKAVSSLVKYYYSWKKTRSRTSLIDRQARRLAVKEYTEPNSDNSDTSDSDFEPEKEQRQSNGQVKPRTPTKQPQTQPLLITSTCSNIHCNVQSHQVHSTPKGNLCSACYQYWKRTGVMRQPRMGGREERTGPRGNKLKRKPPKGMNLSHDHLMSISYTHGDAHLKPLDNELTNLKRQIQSNKQIISQNKYSVEVGIDDFRLGDLNNKNNTRWSNEELLLAVQSVRKYGKDFQAMAEVLGNKSVGQCRNFFVNYRRRYNLQEVLEEYEAEQGITSSDKKDGEMLPSRMTGSPGLASSPSPHQTSSPPITSQGIPGQPPPLLKPSGGQGQRQPPPLQAQNVSRVGQSASPLQGPPPLIKPAGRPPMQQQDFGRTMTP</sequence>
<evidence type="ECO:0000313" key="12">
    <source>
        <dbReference type="EnsemblMetazoa" id="XP_020898688.1"/>
    </source>
</evidence>
<proteinExistence type="inferred from homology"/>
<dbReference type="GO" id="GO:0005667">
    <property type="term" value="C:transcription regulator complex"/>
    <property type="evidence" value="ECO:0007669"/>
    <property type="project" value="TreeGrafter"/>
</dbReference>
<feature type="region of interest" description="Disordered" evidence="9">
    <location>
        <begin position="199"/>
        <end position="241"/>
    </location>
</feature>
<feature type="compositionally biased region" description="Polar residues" evidence="9">
    <location>
        <begin position="503"/>
        <end position="513"/>
    </location>
</feature>
<comment type="similarity">
    <text evidence="8">Belongs to the CoREST family.</text>
</comment>
<reference evidence="12" key="1">
    <citation type="submission" date="2022-11" db="UniProtKB">
        <authorList>
            <consortium name="EnsemblMetazoa"/>
        </authorList>
    </citation>
    <scope>IDENTIFICATION</scope>
</reference>
<dbReference type="Gene3D" id="4.10.1240.50">
    <property type="match status" value="1"/>
</dbReference>
<dbReference type="GeneID" id="110237440"/>
<comment type="subcellular location">
    <subcellularLocation>
        <location evidence="1">Nucleus</location>
    </subcellularLocation>
</comment>
<evidence type="ECO:0000256" key="7">
    <source>
        <dbReference type="ARBA" id="ARBA00023242"/>
    </source>
</evidence>
<dbReference type="GO" id="GO:0000118">
    <property type="term" value="C:histone deacetylase complex"/>
    <property type="evidence" value="ECO:0007669"/>
    <property type="project" value="TreeGrafter"/>
</dbReference>
<dbReference type="OMA" id="NCGIACH"/>
<dbReference type="InterPro" id="IPR000949">
    <property type="entry name" value="ELM2_dom"/>
</dbReference>
<organism evidence="12 13">
    <name type="scientific">Exaiptasia diaphana</name>
    <name type="common">Tropical sea anemone</name>
    <name type="synonym">Aiptasia pulchella</name>
    <dbReference type="NCBI Taxonomy" id="2652724"/>
    <lineage>
        <taxon>Eukaryota</taxon>
        <taxon>Metazoa</taxon>
        <taxon>Cnidaria</taxon>
        <taxon>Anthozoa</taxon>
        <taxon>Hexacorallia</taxon>
        <taxon>Actiniaria</taxon>
        <taxon>Aiptasiidae</taxon>
        <taxon>Exaiptasia</taxon>
    </lineage>
</organism>
<dbReference type="AlphaFoldDB" id="A0A913X452"/>
<evidence type="ECO:0000256" key="3">
    <source>
        <dbReference type="ARBA" id="ARBA00022737"/>
    </source>
</evidence>
<evidence type="ECO:0000256" key="5">
    <source>
        <dbReference type="ARBA" id="ARBA00023054"/>
    </source>
</evidence>
<feature type="compositionally biased region" description="Low complexity" evidence="9">
    <location>
        <begin position="228"/>
        <end position="241"/>
    </location>
</feature>
<evidence type="ECO:0000256" key="4">
    <source>
        <dbReference type="ARBA" id="ARBA00023015"/>
    </source>
</evidence>